<dbReference type="EMBL" id="JAHSPG010000015">
    <property type="protein sequence ID" value="MBV4359346.1"/>
    <property type="molecule type" value="Genomic_DNA"/>
</dbReference>
<keyword evidence="1" id="KW-0812">Transmembrane</keyword>
<keyword evidence="4" id="KW-1185">Reference proteome</keyword>
<accession>A0A9E2SAA5</accession>
<proteinExistence type="predicted"/>
<feature type="transmembrane region" description="Helical" evidence="1">
    <location>
        <begin position="152"/>
        <end position="172"/>
    </location>
</feature>
<evidence type="ECO:0008006" key="5">
    <source>
        <dbReference type="Google" id="ProtNLM"/>
    </source>
</evidence>
<evidence type="ECO:0000313" key="3">
    <source>
        <dbReference type="EMBL" id="MBV4359346.1"/>
    </source>
</evidence>
<gene>
    <name evidence="3" type="ORF">KTO63_19410</name>
</gene>
<dbReference type="Proteomes" id="UP000812270">
    <property type="component" value="Unassembled WGS sequence"/>
</dbReference>
<feature type="chain" id="PRO_5038869250" description="DUF4129 domain-containing protein" evidence="2">
    <location>
        <begin position="29"/>
        <end position="304"/>
    </location>
</feature>
<feature type="signal peptide" evidence="2">
    <location>
        <begin position="1"/>
        <end position="28"/>
    </location>
</feature>
<dbReference type="AlphaFoldDB" id="A0A9E2SAA5"/>
<comment type="caution">
    <text evidence="3">The sequence shown here is derived from an EMBL/GenBank/DDBJ whole genome shotgun (WGS) entry which is preliminary data.</text>
</comment>
<evidence type="ECO:0000256" key="1">
    <source>
        <dbReference type="SAM" id="Phobius"/>
    </source>
</evidence>
<sequence>MKKRFYHPPYPLFVLLAFFFVCSSHAYAQDINLDSLKKAALEQIKTDGEQHEKHIYDSSERFFNAKFYSDQPFAADKFSGKTISPSLIDSLKKDKDFWYASAVEKFKVKQKAYLQFADSVKRVNADNPEPASKPDESFEDDSPRIINIGPGLQYLLLGAAILIFLGALVYFLSSNKVGFFAPSNKNIDDQPEETDLGENIFILPYQDLLNKAIKDKNYRLATRILYLQTLKLLSENGIITFKPDSTNIHYLMQLNKTAYYDDFFKVTRHYEYVWYGKFDVTPEMYEKISKDFSTMQKKIIPSYE</sequence>
<organism evidence="3 4">
    <name type="scientific">Pinibacter aurantiacus</name>
    <dbReference type="NCBI Taxonomy" id="2851599"/>
    <lineage>
        <taxon>Bacteria</taxon>
        <taxon>Pseudomonadati</taxon>
        <taxon>Bacteroidota</taxon>
        <taxon>Chitinophagia</taxon>
        <taxon>Chitinophagales</taxon>
        <taxon>Chitinophagaceae</taxon>
        <taxon>Pinibacter</taxon>
    </lineage>
</organism>
<name>A0A9E2SAA5_9BACT</name>
<reference evidence="3" key="1">
    <citation type="submission" date="2021-06" db="EMBL/GenBank/DDBJ databases">
        <authorList>
            <person name="Huq M.A."/>
        </authorList>
    </citation>
    <scope>NUCLEOTIDE SEQUENCE</scope>
    <source>
        <strain evidence="3">MAH-26</strain>
    </source>
</reference>
<protein>
    <recommendedName>
        <fullName evidence="5">DUF4129 domain-containing protein</fullName>
    </recommendedName>
</protein>
<keyword evidence="1" id="KW-0472">Membrane</keyword>
<keyword evidence="1" id="KW-1133">Transmembrane helix</keyword>
<dbReference type="RefSeq" id="WP_217793429.1">
    <property type="nucleotide sequence ID" value="NZ_JAHSPG010000015.1"/>
</dbReference>
<keyword evidence="2" id="KW-0732">Signal</keyword>
<evidence type="ECO:0000256" key="2">
    <source>
        <dbReference type="SAM" id="SignalP"/>
    </source>
</evidence>
<evidence type="ECO:0000313" key="4">
    <source>
        <dbReference type="Proteomes" id="UP000812270"/>
    </source>
</evidence>